<organism evidence="2">
    <name type="scientific">Medicago truncatula</name>
    <name type="common">Barrel medic</name>
    <name type="synonym">Medicago tribuloides</name>
    <dbReference type="NCBI Taxonomy" id="3880"/>
    <lineage>
        <taxon>Eukaryota</taxon>
        <taxon>Viridiplantae</taxon>
        <taxon>Streptophyta</taxon>
        <taxon>Embryophyta</taxon>
        <taxon>Tracheophyta</taxon>
        <taxon>Spermatophyta</taxon>
        <taxon>Magnoliopsida</taxon>
        <taxon>eudicotyledons</taxon>
        <taxon>Gunneridae</taxon>
        <taxon>Pentapetalae</taxon>
        <taxon>rosids</taxon>
        <taxon>fabids</taxon>
        <taxon>Fabales</taxon>
        <taxon>Fabaceae</taxon>
        <taxon>Papilionoideae</taxon>
        <taxon>50 kb inversion clade</taxon>
        <taxon>NPAAA clade</taxon>
        <taxon>Hologalegina</taxon>
        <taxon>IRL clade</taxon>
        <taxon>Trifolieae</taxon>
        <taxon>Medicago</taxon>
    </lineage>
</organism>
<dbReference type="OrthoDB" id="1555129at2759"/>
<dbReference type="InterPro" id="IPR006527">
    <property type="entry name" value="F-box-assoc_dom_typ1"/>
</dbReference>
<accession>A0A396INY6</accession>
<dbReference type="InterPro" id="IPR036047">
    <property type="entry name" value="F-box-like_dom_sf"/>
</dbReference>
<reference evidence="2" key="1">
    <citation type="journal article" date="2018" name="Nat. Plants">
        <title>Whole-genome landscape of Medicago truncatula symbiotic genes.</title>
        <authorList>
            <person name="Pecrix Y."/>
            <person name="Gamas P."/>
            <person name="Carrere S."/>
        </authorList>
    </citation>
    <scope>NUCLEOTIDE SEQUENCE</scope>
    <source>
        <tissue evidence="2">Leaves</tissue>
    </source>
</reference>
<evidence type="ECO:0000313" key="2">
    <source>
        <dbReference type="EMBL" id="RHN66273.1"/>
    </source>
</evidence>
<dbReference type="PANTHER" id="PTHR31672:SF13">
    <property type="entry name" value="F-BOX PROTEIN CPR30-LIKE"/>
    <property type="match status" value="1"/>
</dbReference>
<comment type="caution">
    <text evidence="2">The sequence shown here is derived from an EMBL/GenBank/DDBJ whole genome shotgun (WGS) entry which is preliminary data.</text>
</comment>
<name>A0A396INY6_MEDTR</name>
<dbReference type="InterPro" id="IPR017451">
    <property type="entry name" value="F-box-assoc_interact_dom"/>
</dbReference>
<gene>
    <name evidence="2" type="ORF">MtrunA17_Chr3g0089071</name>
</gene>
<dbReference type="EMBL" id="PSQE01000003">
    <property type="protein sequence ID" value="RHN66273.1"/>
    <property type="molecule type" value="Genomic_DNA"/>
</dbReference>
<dbReference type="Proteomes" id="UP000265566">
    <property type="component" value="Chromosome 3"/>
</dbReference>
<dbReference type="Pfam" id="PF07734">
    <property type="entry name" value="FBA_1"/>
    <property type="match status" value="1"/>
</dbReference>
<dbReference type="AlphaFoldDB" id="A0A396INY6"/>
<protein>
    <submittedName>
        <fullName evidence="2">Putative F-box domain-containing protein</fullName>
    </submittedName>
</protein>
<proteinExistence type="predicted"/>
<dbReference type="InterPro" id="IPR050796">
    <property type="entry name" value="SCF_F-box_component"/>
</dbReference>
<sequence>MEKYFTATGEKVRNYIHDELAFSILSKLPLKSLKRFRCVRKSWTLLFENHHFMSTFCKNLISNHHYYYGDVSLLLQIGDRDLLSLSSDRYENMVKLDWPNPFQEEDPWFCILDSGSITGILCLYNRNNRNNERTVFWNPATKEFKVIPPSPLEAVPTYQGFGTVLHGFGYDHARDDYKLIRYLYYFLPSSRDFEDLGISLQDVPWGDISNDSFWEIYSLRSNSWKKLDINMYLGDIRCSFSGFDCVKSQRLYLDGRCHWWHLIDHPDAKRALASFDLVNEVFFTTLIPLDPPLDVDDIFSVFSRPLYLVALSGSIALILWDFGTPTFDIYVLGEVGVKESWTKLFTIGPLACIQRPIGVGSKGVFFIKEDGEIVWFNWNSQMTEDLGIKENTLNFSHVLLYKENFLLMGG</sequence>
<dbReference type="NCBIfam" id="TIGR01640">
    <property type="entry name" value="F_box_assoc_1"/>
    <property type="match status" value="1"/>
</dbReference>
<feature type="domain" description="F-box associated beta-propeller type 1" evidence="1">
    <location>
        <begin position="120"/>
        <end position="377"/>
    </location>
</feature>
<dbReference type="PANTHER" id="PTHR31672">
    <property type="entry name" value="BNACNNG10540D PROTEIN"/>
    <property type="match status" value="1"/>
</dbReference>
<dbReference type="SUPFAM" id="SSF81383">
    <property type="entry name" value="F-box domain"/>
    <property type="match status" value="1"/>
</dbReference>
<evidence type="ECO:0000259" key="1">
    <source>
        <dbReference type="Pfam" id="PF07734"/>
    </source>
</evidence>
<dbReference type="Gramene" id="rna14222">
    <property type="protein sequence ID" value="RHN66273.1"/>
    <property type="gene ID" value="gene14222"/>
</dbReference>